<keyword evidence="1" id="KW-1133">Transmembrane helix</keyword>
<gene>
    <name evidence="2" type="ORF">CAL65_17065</name>
</gene>
<protein>
    <recommendedName>
        <fullName evidence="4">DUF3325 domain-containing protein</fullName>
    </recommendedName>
</protein>
<comment type="caution">
    <text evidence="2">The sequence shown here is derived from an EMBL/GenBank/DDBJ whole genome shotgun (WGS) entry which is preliminary data.</text>
</comment>
<evidence type="ECO:0000313" key="3">
    <source>
        <dbReference type="Proteomes" id="UP000256763"/>
    </source>
</evidence>
<sequence length="111" mass="11687">MGMVDGMLLAVIVVCAYLGMAMLALSQPPHWRRVAGEPGAPPGCPRRPRRIAVLLLAASLVVALLRDGPVFGSVLWVMVLSAAAAAVAVTLAWQPRTLAQLVRLVDSAHRG</sequence>
<evidence type="ECO:0000256" key="1">
    <source>
        <dbReference type="SAM" id="Phobius"/>
    </source>
</evidence>
<dbReference type="InterPro" id="IPR021762">
    <property type="entry name" value="DUF3325"/>
</dbReference>
<dbReference type="EMBL" id="NFZW01000020">
    <property type="protein sequence ID" value="RFA33565.1"/>
    <property type="molecule type" value="Genomic_DNA"/>
</dbReference>
<dbReference type="AlphaFoldDB" id="A0A3E0WNN1"/>
<organism evidence="2 3">
    <name type="scientific">Alkalilimnicola ehrlichii</name>
    <dbReference type="NCBI Taxonomy" id="351052"/>
    <lineage>
        <taxon>Bacteria</taxon>
        <taxon>Pseudomonadati</taxon>
        <taxon>Pseudomonadota</taxon>
        <taxon>Gammaproteobacteria</taxon>
        <taxon>Chromatiales</taxon>
        <taxon>Ectothiorhodospiraceae</taxon>
        <taxon>Alkalilimnicola</taxon>
    </lineage>
</organism>
<feature type="transmembrane region" description="Helical" evidence="1">
    <location>
        <begin position="6"/>
        <end position="25"/>
    </location>
</feature>
<dbReference type="Proteomes" id="UP000256763">
    <property type="component" value="Unassembled WGS sequence"/>
</dbReference>
<dbReference type="Pfam" id="PF11804">
    <property type="entry name" value="DUF3325"/>
    <property type="match status" value="1"/>
</dbReference>
<reference evidence="3" key="1">
    <citation type="submission" date="2017-05" db="EMBL/GenBank/DDBJ databases">
        <authorList>
            <person name="Sharma S."/>
            <person name="Sidhu C."/>
            <person name="Pinnaka A.K."/>
        </authorList>
    </citation>
    <scope>NUCLEOTIDE SEQUENCE [LARGE SCALE GENOMIC DNA]</scope>
    <source>
        <strain evidence="3">AK93</strain>
    </source>
</reference>
<feature type="transmembrane region" description="Helical" evidence="1">
    <location>
        <begin position="74"/>
        <end position="93"/>
    </location>
</feature>
<keyword evidence="3" id="KW-1185">Reference proteome</keyword>
<evidence type="ECO:0008006" key="4">
    <source>
        <dbReference type="Google" id="ProtNLM"/>
    </source>
</evidence>
<accession>A0A3E0WNN1</accession>
<keyword evidence="1" id="KW-0472">Membrane</keyword>
<evidence type="ECO:0000313" key="2">
    <source>
        <dbReference type="EMBL" id="RFA33565.1"/>
    </source>
</evidence>
<proteinExistence type="predicted"/>
<name>A0A3E0WNN1_9GAMM</name>
<keyword evidence="1" id="KW-0812">Transmembrane</keyword>